<dbReference type="InterPro" id="IPR048466">
    <property type="entry name" value="DNA_pol3_delta-like_C"/>
</dbReference>
<dbReference type="InterPro" id="IPR005790">
    <property type="entry name" value="DNA_polIII_delta"/>
</dbReference>
<dbReference type="InterPro" id="IPR010372">
    <property type="entry name" value="DNA_pol3_delta_N"/>
</dbReference>
<keyword evidence="3" id="KW-0808">Transferase</keyword>
<dbReference type="EMBL" id="FQXD01000001">
    <property type="protein sequence ID" value="SHG70660.1"/>
    <property type="molecule type" value="Genomic_DNA"/>
</dbReference>
<evidence type="ECO:0000256" key="1">
    <source>
        <dbReference type="ARBA" id="ARBA00012417"/>
    </source>
</evidence>
<evidence type="ECO:0000256" key="2">
    <source>
        <dbReference type="ARBA" id="ARBA00017703"/>
    </source>
</evidence>
<accession>A0A1M5M0F9</accession>
<evidence type="ECO:0000259" key="10">
    <source>
        <dbReference type="Pfam" id="PF21694"/>
    </source>
</evidence>
<organism evidence="11 12">
    <name type="scientific">Virgibacillus chiguensis</name>
    <dbReference type="NCBI Taxonomy" id="411959"/>
    <lineage>
        <taxon>Bacteria</taxon>
        <taxon>Bacillati</taxon>
        <taxon>Bacillota</taxon>
        <taxon>Bacilli</taxon>
        <taxon>Bacillales</taxon>
        <taxon>Bacillaceae</taxon>
        <taxon>Virgibacillus</taxon>
    </lineage>
</organism>
<dbReference type="SUPFAM" id="SSF48019">
    <property type="entry name" value="post-AAA+ oligomerization domain-like"/>
    <property type="match status" value="1"/>
</dbReference>
<keyword evidence="5" id="KW-0235">DNA replication</keyword>
<evidence type="ECO:0000256" key="3">
    <source>
        <dbReference type="ARBA" id="ARBA00022679"/>
    </source>
</evidence>
<dbReference type="NCBIfam" id="TIGR01128">
    <property type="entry name" value="holA"/>
    <property type="match status" value="1"/>
</dbReference>
<evidence type="ECO:0000256" key="8">
    <source>
        <dbReference type="ARBA" id="ARBA00049244"/>
    </source>
</evidence>
<gene>
    <name evidence="11" type="ORF">SAMN05421807_101330</name>
</gene>
<dbReference type="InterPro" id="IPR008921">
    <property type="entry name" value="DNA_pol3_clamp-load_cplx_C"/>
</dbReference>
<comment type="catalytic activity">
    <reaction evidence="8">
        <text>DNA(n) + a 2'-deoxyribonucleoside 5'-triphosphate = DNA(n+1) + diphosphate</text>
        <dbReference type="Rhea" id="RHEA:22508"/>
        <dbReference type="Rhea" id="RHEA-COMP:17339"/>
        <dbReference type="Rhea" id="RHEA-COMP:17340"/>
        <dbReference type="ChEBI" id="CHEBI:33019"/>
        <dbReference type="ChEBI" id="CHEBI:61560"/>
        <dbReference type="ChEBI" id="CHEBI:173112"/>
        <dbReference type="EC" id="2.7.7.7"/>
    </reaction>
</comment>
<dbReference type="GO" id="GO:0003677">
    <property type="term" value="F:DNA binding"/>
    <property type="evidence" value="ECO:0007669"/>
    <property type="project" value="InterPro"/>
</dbReference>
<evidence type="ECO:0000256" key="5">
    <source>
        <dbReference type="ARBA" id="ARBA00022705"/>
    </source>
</evidence>
<dbReference type="AlphaFoldDB" id="A0A1M5M0F9"/>
<dbReference type="SUPFAM" id="SSF52540">
    <property type="entry name" value="P-loop containing nucleoside triphosphate hydrolases"/>
    <property type="match status" value="1"/>
</dbReference>
<evidence type="ECO:0000256" key="4">
    <source>
        <dbReference type="ARBA" id="ARBA00022695"/>
    </source>
</evidence>
<proteinExistence type="inferred from homology"/>
<dbReference type="PANTHER" id="PTHR34388">
    <property type="entry name" value="DNA POLYMERASE III SUBUNIT DELTA"/>
    <property type="match status" value="1"/>
</dbReference>
<keyword evidence="12" id="KW-1185">Reference proteome</keyword>
<dbReference type="GO" id="GO:0003887">
    <property type="term" value="F:DNA-directed DNA polymerase activity"/>
    <property type="evidence" value="ECO:0007669"/>
    <property type="project" value="UniProtKB-KW"/>
</dbReference>
<keyword evidence="4" id="KW-0548">Nucleotidyltransferase</keyword>
<dbReference type="Pfam" id="PF06144">
    <property type="entry name" value="DNA_pol3_delta"/>
    <property type="match status" value="1"/>
</dbReference>
<dbReference type="PANTHER" id="PTHR34388:SF1">
    <property type="entry name" value="DNA POLYMERASE III SUBUNIT DELTA"/>
    <property type="match status" value="1"/>
</dbReference>
<name>A0A1M5M0F9_9BACI</name>
<evidence type="ECO:0000259" key="9">
    <source>
        <dbReference type="Pfam" id="PF06144"/>
    </source>
</evidence>
<dbReference type="OrthoDB" id="9775929at2"/>
<dbReference type="RefSeq" id="WP_073004515.1">
    <property type="nucleotide sequence ID" value="NZ_FQXD01000001.1"/>
</dbReference>
<sequence>MDYIEVVKQLNKKQLAPLYLVYGTESFFIQQLKNKLKRVTINDDIDNLTVYDLEETPIEDVISDVETFPFFGERKLIIANNASFLTAKQEKNAVDHQLKILETYVSNPVDYSILLIIAPYEKLDERKKITKLLKKQATVAHCREVKEYELRKWMKQLADQLKIEITDEVYDMLEAEISTNLHLLESELHKFSLYVGEGGVVTKEIANQLLSHTATSSSLRLADAVMKRDLTQAIEIYKDLEKQKEEPIALVGLLAFQFRILLRVKLLKQKGYTQGQMVKQLGAHPYVIKLALEREAKFTVRALHYFMNQLAEADSIMKQGGMEKDVAFEMLLYQLVKRNGA</sequence>
<dbReference type="GO" id="GO:0006261">
    <property type="term" value="P:DNA-templated DNA replication"/>
    <property type="evidence" value="ECO:0007669"/>
    <property type="project" value="TreeGrafter"/>
</dbReference>
<keyword evidence="6" id="KW-0239">DNA-directed DNA polymerase</keyword>
<dbReference type="Gene3D" id="3.40.50.300">
    <property type="entry name" value="P-loop containing nucleotide triphosphate hydrolases"/>
    <property type="match status" value="1"/>
</dbReference>
<evidence type="ECO:0000256" key="7">
    <source>
        <dbReference type="ARBA" id="ARBA00034754"/>
    </source>
</evidence>
<evidence type="ECO:0000313" key="12">
    <source>
        <dbReference type="Proteomes" id="UP000184079"/>
    </source>
</evidence>
<reference evidence="12" key="1">
    <citation type="submission" date="2016-11" db="EMBL/GenBank/DDBJ databases">
        <authorList>
            <person name="Varghese N."/>
            <person name="Submissions S."/>
        </authorList>
    </citation>
    <scope>NUCLEOTIDE SEQUENCE [LARGE SCALE GENOMIC DNA]</scope>
    <source>
        <strain evidence="12">CGMCC 1.6496</strain>
    </source>
</reference>
<protein>
    <recommendedName>
        <fullName evidence="2">DNA polymerase III subunit delta</fullName>
        <ecNumber evidence="1">2.7.7.7</ecNumber>
    </recommendedName>
</protein>
<evidence type="ECO:0000256" key="6">
    <source>
        <dbReference type="ARBA" id="ARBA00022932"/>
    </source>
</evidence>
<dbReference type="GO" id="GO:0009360">
    <property type="term" value="C:DNA polymerase III complex"/>
    <property type="evidence" value="ECO:0007669"/>
    <property type="project" value="InterPro"/>
</dbReference>
<evidence type="ECO:0000313" key="11">
    <source>
        <dbReference type="EMBL" id="SHG70660.1"/>
    </source>
</evidence>
<feature type="domain" description="DNA polymerase III delta subunit-like C-terminal" evidence="10">
    <location>
        <begin position="219"/>
        <end position="335"/>
    </location>
</feature>
<dbReference type="Gene3D" id="1.20.272.10">
    <property type="match status" value="1"/>
</dbReference>
<comment type="similarity">
    <text evidence="7">Belongs to the DNA polymerase HolA subunit family.</text>
</comment>
<dbReference type="EC" id="2.7.7.7" evidence="1"/>
<dbReference type="Pfam" id="PF21694">
    <property type="entry name" value="DNA_pol3_delta_C"/>
    <property type="match status" value="1"/>
</dbReference>
<dbReference type="InterPro" id="IPR027417">
    <property type="entry name" value="P-loop_NTPase"/>
</dbReference>
<dbReference type="Proteomes" id="UP000184079">
    <property type="component" value="Unassembled WGS sequence"/>
</dbReference>
<feature type="domain" description="DNA polymerase III delta N-terminal" evidence="9">
    <location>
        <begin position="19"/>
        <end position="142"/>
    </location>
</feature>
<dbReference type="Gene3D" id="1.10.8.60">
    <property type="match status" value="1"/>
</dbReference>